<dbReference type="PANTHER" id="PTHR43133:SF58">
    <property type="entry name" value="ECF RNA POLYMERASE SIGMA FACTOR SIGD"/>
    <property type="match status" value="1"/>
</dbReference>
<feature type="domain" description="RNA polymerase sigma-70 region 4" evidence="8">
    <location>
        <begin position="172"/>
        <end position="220"/>
    </location>
</feature>
<dbReference type="SUPFAM" id="SSF88659">
    <property type="entry name" value="Sigma3 and sigma4 domains of RNA polymerase sigma factors"/>
    <property type="match status" value="1"/>
</dbReference>
<evidence type="ECO:0000256" key="1">
    <source>
        <dbReference type="ARBA" id="ARBA00010641"/>
    </source>
</evidence>
<dbReference type="Proteomes" id="UP000438448">
    <property type="component" value="Unassembled WGS sequence"/>
</dbReference>
<evidence type="ECO:0000256" key="3">
    <source>
        <dbReference type="ARBA" id="ARBA00023082"/>
    </source>
</evidence>
<feature type="compositionally biased region" description="Polar residues" evidence="6">
    <location>
        <begin position="12"/>
        <end position="29"/>
    </location>
</feature>
<dbReference type="InterPro" id="IPR036388">
    <property type="entry name" value="WH-like_DNA-bd_sf"/>
</dbReference>
<dbReference type="InterPro" id="IPR013325">
    <property type="entry name" value="RNA_pol_sigma_r2"/>
</dbReference>
<reference evidence="9 10" key="1">
    <citation type="submission" date="2019-10" db="EMBL/GenBank/DDBJ databases">
        <title>Nocardia macrotermitis sp. nov. and Nocardia aurantia sp. nov., isolated from the gut of fungus growing-termite Macrotermes natalensis.</title>
        <authorList>
            <person name="Benndorf R."/>
            <person name="Schwitalla J."/>
            <person name="Martin K."/>
            <person name="De Beer W."/>
            <person name="Kaster A.-K."/>
            <person name="Vollmers J."/>
            <person name="Poulsen M."/>
            <person name="Beemelmanns C."/>
        </authorList>
    </citation>
    <scope>NUCLEOTIDE SEQUENCE [LARGE SCALE GENOMIC DNA]</scope>
    <source>
        <strain evidence="9 10">RB20</strain>
    </source>
</reference>
<dbReference type="Gene3D" id="1.10.10.10">
    <property type="entry name" value="Winged helix-like DNA-binding domain superfamily/Winged helix DNA-binding domain"/>
    <property type="match status" value="1"/>
</dbReference>
<keyword evidence="10" id="KW-1185">Reference proteome</keyword>
<gene>
    <name evidence="9" type="ORF">NRB20_06350</name>
</gene>
<dbReference type="Pfam" id="PF04545">
    <property type="entry name" value="Sigma70_r4"/>
    <property type="match status" value="1"/>
</dbReference>
<dbReference type="InterPro" id="IPR007627">
    <property type="entry name" value="RNA_pol_sigma70_r2"/>
</dbReference>
<evidence type="ECO:0000313" key="9">
    <source>
        <dbReference type="EMBL" id="MQY17571.1"/>
    </source>
</evidence>
<dbReference type="NCBIfam" id="NF007230">
    <property type="entry name" value="PRK09648.1"/>
    <property type="match status" value="1"/>
</dbReference>
<dbReference type="GO" id="GO:0003677">
    <property type="term" value="F:DNA binding"/>
    <property type="evidence" value="ECO:0007669"/>
    <property type="project" value="UniProtKB-KW"/>
</dbReference>
<sequence length="230" mass="24773">MRHGESAKGSGVITQESPAVSTARTTGSSRPGAPARSESQRIAAELDRLIPPAAAGDDRAVTDIVRIVHPLVRRYCAARLGSGGNLQVTADDVAQEICLATVQAIPRYRDQGKSFLAFVYGISANKVADAFRRAGQHTAYPVPDFPDRPSTAPGPEEMALAAERRHATFELMQILAPAHREVLVMRLLLGWTAAQTAEAIGTSPGVVRVMQHRALNKLRARLRDEELLPA</sequence>
<dbReference type="AlphaFoldDB" id="A0A7K0CVZ5"/>
<evidence type="ECO:0000259" key="8">
    <source>
        <dbReference type="Pfam" id="PF04545"/>
    </source>
</evidence>
<dbReference type="EMBL" id="WEGK01000001">
    <property type="protein sequence ID" value="MQY17571.1"/>
    <property type="molecule type" value="Genomic_DNA"/>
</dbReference>
<dbReference type="InterPro" id="IPR007630">
    <property type="entry name" value="RNA_pol_sigma70_r4"/>
</dbReference>
<keyword evidence="3" id="KW-0731">Sigma factor</keyword>
<keyword evidence="5" id="KW-0804">Transcription</keyword>
<evidence type="ECO:0000256" key="2">
    <source>
        <dbReference type="ARBA" id="ARBA00023015"/>
    </source>
</evidence>
<dbReference type="InterPro" id="IPR014284">
    <property type="entry name" value="RNA_pol_sigma-70_dom"/>
</dbReference>
<dbReference type="CDD" id="cd06171">
    <property type="entry name" value="Sigma70_r4"/>
    <property type="match status" value="1"/>
</dbReference>
<dbReference type="PANTHER" id="PTHR43133">
    <property type="entry name" value="RNA POLYMERASE ECF-TYPE SIGMA FACTO"/>
    <property type="match status" value="1"/>
</dbReference>
<keyword evidence="2" id="KW-0805">Transcription regulation</keyword>
<dbReference type="Pfam" id="PF04542">
    <property type="entry name" value="Sigma70_r2"/>
    <property type="match status" value="1"/>
</dbReference>
<feature type="domain" description="RNA polymerase sigma-70 region 2" evidence="7">
    <location>
        <begin position="65"/>
        <end position="135"/>
    </location>
</feature>
<evidence type="ECO:0000256" key="6">
    <source>
        <dbReference type="SAM" id="MobiDB-lite"/>
    </source>
</evidence>
<evidence type="ECO:0000256" key="5">
    <source>
        <dbReference type="ARBA" id="ARBA00023163"/>
    </source>
</evidence>
<name>A0A7K0CVZ5_9NOCA</name>
<proteinExistence type="inferred from homology"/>
<evidence type="ECO:0000256" key="4">
    <source>
        <dbReference type="ARBA" id="ARBA00023125"/>
    </source>
</evidence>
<keyword evidence="4" id="KW-0238">DNA-binding</keyword>
<evidence type="ECO:0000259" key="7">
    <source>
        <dbReference type="Pfam" id="PF04542"/>
    </source>
</evidence>
<feature type="region of interest" description="Disordered" evidence="6">
    <location>
        <begin position="1"/>
        <end position="40"/>
    </location>
</feature>
<dbReference type="InterPro" id="IPR039425">
    <property type="entry name" value="RNA_pol_sigma-70-like"/>
</dbReference>
<accession>A0A7K0CVZ5</accession>
<dbReference type="GO" id="GO:0016987">
    <property type="term" value="F:sigma factor activity"/>
    <property type="evidence" value="ECO:0007669"/>
    <property type="project" value="UniProtKB-KW"/>
</dbReference>
<evidence type="ECO:0000313" key="10">
    <source>
        <dbReference type="Proteomes" id="UP000438448"/>
    </source>
</evidence>
<dbReference type="GO" id="GO:0006352">
    <property type="term" value="P:DNA-templated transcription initiation"/>
    <property type="evidence" value="ECO:0007669"/>
    <property type="project" value="InterPro"/>
</dbReference>
<dbReference type="InterPro" id="IPR013324">
    <property type="entry name" value="RNA_pol_sigma_r3/r4-like"/>
</dbReference>
<protein>
    <submittedName>
        <fullName evidence="9">Uncharacterized protein</fullName>
    </submittedName>
</protein>
<organism evidence="9 10">
    <name type="scientific">Nocardia macrotermitis</name>
    <dbReference type="NCBI Taxonomy" id="2585198"/>
    <lineage>
        <taxon>Bacteria</taxon>
        <taxon>Bacillati</taxon>
        <taxon>Actinomycetota</taxon>
        <taxon>Actinomycetes</taxon>
        <taxon>Mycobacteriales</taxon>
        <taxon>Nocardiaceae</taxon>
        <taxon>Nocardia</taxon>
    </lineage>
</organism>
<dbReference type="NCBIfam" id="TIGR02937">
    <property type="entry name" value="sigma70-ECF"/>
    <property type="match status" value="1"/>
</dbReference>
<dbReference type="Gene3D" id="1.10.1740.10">
    <property type="match status" value="1"/>
</dbReference>
<comment type="caution">
    <text evidence="9">The sequence shown here is derived from an EMBL/GenBank/DDBJ whole genome shotgun (WGS) entry which is preliminary data.</text>
</comment>
<dbReference type="RefSeq" id="WP_319944382.1">
    <property type="nucleotide sequence ID" value="NZ_WEGK01000001.1"/>
</dbReference>
<dbReference type="SUPFAM" id="SSF88946">
    <property type="entry name" value="Sigma2 domain of RNA polymerase sigma factors"/>
    <property type="match status" value="1"/>
</dbReference>
<comment type="similarity">
    <text evidence="1">Belongs to the sigma-70 factor family. ECF subfamily.</text>
</comment>